<keyword evidence="3 5" id="KW-0067">ATP-binding</keyword>
<dbReference type="RefSeq" id="WP_195811028.1">
    <property type="nucleotide sequence ID" value="NZ_CP064795.1"/>
</dbReference>
<dbReference type="SUPFAM" id="SSF52374">
    <property type="entry name" value="Nucleotidylyl transferase"/>
    <property type="match status" value="1"/>
</dbReference>
<accession>A0A7S9HDH9</accession>
<dbReference type="GO" id="GO:0005524">
    <property type="term" value="F:ATP binding"/>
    <property type="evidence" value="ECO:0007669"/>
    <property type="project" value="UniProtKB-KW"/>
</dbReference>
<dbReference type="EMBL" id="CP064795">
    <property type="protein sequence ID" value="QPG05947.1"/>
    <property type="molecule type" value="Genomic_DNA"/>
</dbReference>
<evidence type="ECO:0000256" key="2">
    <source>
        <dbReference type="ARBA" id="ARBA00022741"/>
    </source>
</evidence>
<evidence type="ECO:0000256" key="5">
    <source>
        <dbReference type="RuleBase" id="RU363037"/>
    </source>
</evidence>
<keyword evidence="1 5" id="KW-0436">Ligase</keyword>
<organism evidence="7 8">
    <name type="scientific">Salinimonas marina</name>
    <dbReference type="NCBI Taxonomy" id="2785918"/>
    <lineage>
        <taxon>Bacteria</taxon>
        <taxon>Pseudomonadati</taxon>
        <taxon>Pseudomonadota</taxon>
        <taxon>Gammaproteobacteria</taxon>
        <taxon>Alteromonadales</taxon>
        <taxon>Alteromonadaceae</taxon>
        <taxon>Alteromonas/Salinimonas group</taxon>
        <taxon>Salinimonas</taxon>
    </lineage>
</organism>
<dbReference type="InterPro" id="IPR049940">
    <property type="entry name" value="GluQ/Sye"/>
</dbReference>
<evidence type="ECO:0000256" key="3">
    <source>
        <dbReference type="ARBA" id="ARBA00022840"/>
    </source>
</evidence>
<evidence type="ECO:0000313" key="7">
    <source>
        <dbReference type="EMBL" id="QPG05947.1"/>
    </source>
</evidence>
<evidence type="ECO:0000256" key="1">
    <source>
        <dbReference type="ARBA" id="ARBA00022598"/>
    </source>
</evidence>
<keyword evidence="4 5" id="KW-0030">Aminoacyl-tRNA synthetase</keyword>
<dbReference type="KEGG" id="smaa:IT774_01415"/>
<dbReference type="GO" id="GO:0006424">
    <property type="term" value="P:glutamyl-tRNA aminoacylation"/>
    <property type="evidence" value="ECO:0007669"/>
    <property type="project" value="TreeGrafter"/>
</dbReference>
<name>A0A7S9HDH9_9ALTE</name>
<evidence type="ECO:0000256" key="4">
    <source>
        <dbReference type="ARBA" id="ARBA00023146"/>
    </source>
</evidence>
<dbReference type="Gene3D" id="3.40.50.620">
    <property type="entry name" value="HUPs"/>
    <property type="match status" value="1"/>
</dbReference>
<keyword evidence="2 5" id="KW-0547">Nucleotide-binding</keyword>
<dbReference type="PANTHER" id="PTHR43311:SF1">
    <property type="entry name" value="GLUTAMYL-Q TRNA(ASP) SYNTHETASE"/>
    <property type="match status" value="1"/>
</dbReference>
<sequence>MVLQRRDGLYAYNLAVVADDIAQGVTHIVRGSDLLPTTAAHLSLYRYFDAPAPHYAHLPVAATEPGFKLSKQNRAAALDNHNAQANLLQALKFLHLDVPDTLHGTSCDKILNWAVDHFCCEALPGTQEIMVDKHQSTFYTD</sequence>
<reference evidence="7 8" key="1">
    <citation type="submission" date="2020-11" db="EMBL/GenBank/DDBJ databases">
        <title>Complete genome sequence for Salinimonas sp. strain G2-b.</title>
        <authorList>
            <person name="Park S.-J."/>
        </authorList>
    </citation>
    <scope>NUCLEOTIDE SEQUENCE [LARGE SCALE GENOMIC DNA]</scope>
    <source>
        <strain evidence="7 8">G2-b</strain>
    </source>
</reference>
<evidence type="ECO:0000313" key="8">
    <source>
        <dbReference type="Proteomes" id="UP000595095"/>
    </source>
</evidence>
<dbReference type="InterPro" id="IPR020058">
    <property type="entry name" value="Glu/Gln-tRNA-synth_Ib_cat-dom"/>
</dbReference>
<protein>
    <recommendedName>
        <fullName evidence="6">Glutamyl/glutaminyl-tRNA synthetase class Ib catalytic domain-containing protein</fullName>
    </recommendedName>
</protein>
<dbReference type="AlphaFoldDB" id="A0A7S9HDH9"/>
<dbReference type="InterPro" id="IPR014729">
    <property type="entry name" value="Rossmann-like_a/b/a_fold"/>
</dbReference>
<dbReference type="GO" id="GO:0005829">
    <property type="term" value="C:cytosol"/>
    <property type="evidence" value="ECO:0007669"/>
    <property type="project" value="TreeGrafter"/>
</dbReference>
<dbReference type="GO" id="GO:0004818">
    <property type="term" value="F:glutamate-tRNA ligase activity"/>
    <property type="evidence" value="ECO:0007669"/>
    <property type="project" value="TreeGrafter"/>
</dbReference>
<proteinExistence type="inferred from homology"/>
<dbReference type="Proteomes" id="UP000595095">
    <property type="component" value="Chromosome"/>
</dbReference>
<gene>
    <name evidence="7" type="ORF">IT774_01415</name>
</gene>
<keyword evidence="5" id="KW-0648">Protein biosynthesis</keyword>
<evidence type="ECO:0000259" key="6">
    <source>
        <dbReference type="Pfam" id="PF00749"/>
    </source>
</evidence>
<feature type="domain" description="Glutamyl/glutaminyl-tRNA synthetase class Ib catalytic" evidence="6">
    <location>
        <begin position="2"/>
        <end position="81"/>
    </location>
</feature>
<keyword evidence="8" id="KW-1185">Reference proteome</keyword>
<dbReference type="Pfam" id="PF00749">
    <property type="entry name" value="tRNA-synt_1c"/>
    <property type="match status" value="1"/>
</dbReference>
<comment type="similarity">
    <text evidence="5">Belongs to the class-I aminoacyl-tRNA synthetase family.</text>
</comment>
<dbReference type="PANTHER" id="PTHR43311">
    <property type="entry name" value="GLUTAMATE--TRNA LIGASE"/>
    <property type="match status" value="1"/>
</dbReference>